<proteinExistence type="predicted"/>
<feature type="compositionally biased region" description="Low complexity" evidence="1">
    <location>
        <begin position="8"/>
        <end position="20"/>
    </location>
</feature>
<accession>A0A5B0NAI6</accession>
<keyword evidence="3" id="KW-1185">Reference proteome</keyword>
<evidence type="ECO:0000256" key="1">
    <source>
        <dbReference type="SAM" id="MobiDB-lite"/>
    </source>
</evidence>
<sequence length="191" mass="21536">MPFPSPPSSLSSVTSAAPAAQELASPQNHALRREESLQPSYFLVEPPSNYHYNNARATSPVLVERAVVRPSPEVEKEDVRRRVEDYCHEQVRERDLAVIMTPAEPEPCGRFGFHRESYGYYFPSACSFSDVPGSGNAESPYYVNTPPPGAKEELSAADRGPFYAEVVRERTVHTARRRVKAKFLEYFRILD</sequence>
<dbReference type="AlphaFoldDB" id="A0A5B0NAI6"/>
<dbReference type="EMBL" id="VSWC01000106">
    <property type="protein sequence ID" value="KAA1085712.1"/>
    <property type="molecule type" value="Genomic_DNA"/>
</dbReference>
<reference evidence="2 3" key="1">
    <citation type="submission" date="2019-05" db="EMBL/GenBank/DDBJ databases">
        <title>Emergence of the Ug99 lineage of the wheat stem rust pathogen through somatic hybridization.</title>
        <authorList>
            <person name="Li F."/>
            <person name="Upadhyaya N.M."/>
            <person name="Sperschneider J."/>
            <person name="Matny O."/>
            <person name="Nguyen-Phuc H."/>
            <person name="Mago R."/>
            <person name="Raley C."/>
            <person name="Miller M.E."/>
            <person name="Silverstein K.A.T."/>
            <person name="Henningsen E."/>
            <person name="Hirsch C.D."/>
            <person name="Visser B."/>
            <person name="Pretorius Z.A."/>
            <person name="Steffenson B.J."/>
            <person name="Schwessinger B."/>
            <person name="Dodds P.N."/>
            <person name="Figueroa M."/>
        </authorList>
    </citation>
    <scope>NUCLEOTIDE SEQUENCE [LARGE SCALE GENOMIC DNA]</scope>
    <source>
        <strain evidence="2">21-0</strain>
    </source>
</reference>
<gene>
    <name evidence="2" type="ORF">PGT21_016993</name>
</gene>
<feature type="region of interest" description="Disordered" evidence="1">
    <location>
        <begin position="1"/>
        <end position="32"/>
    </location>
</feature>
<name>A0A5B0NAI6_PUCGR</name>
<dbReference type="Proteomes" id="UP000324748">
    <property type="component" value="Unassembled WGS sequence"/>
</dbReference>
<evidence type="ECO:0000313" key="2">
    <source>
        <dbReference type="EMBL" id="KAA1085712.1"/>
    </source>
</evidence>
<evidence type="ECO:0000313" key="3">
    <source>
        <dbReference type="Proteomes" id="UP000324748"/>
    </source>
</evidence>
<protein>
    <submittedName>
        <fullName evidence="2">Uncharacterized protein</fullName>
    </submittedName>
</protein>
<comment type="caution">
    <text evidence="2">The sequence shown here is derived from an EMBL/GenBank/DDBJ whole genome shotgun (WGS) entry which is preliminary data.</text>
</comment>
<organism evidence="2 3">
    <name type="scientific">Puccinia graminis f. sp. tritici</name>
    <dbReference type="NCBI Taxonomy" id="56615"/>
    <lineage>
        <taxon>Eukaryota</taxon>
        <taxon>Fungi</taxon>
        <taxon>Dikarya</taxon>
        <taxon>Basidiomycota</taxon>
        <taxon>Pucciniomycotina</taxon>
        <taxon>Pucciniomycetes</taxon>
        <taxon>Pucciniales</taxon>
        <taxon>Pucciniaceae</taxon>
        <taxon>Puccinia</taxon>
    </lineage>
</organism>